<evidence type="ECO:0000259" key="3">
    <source>
        <dbReference type="Pfam" id="PF08241"/>
    </source>
</evidence>
<evidence type="ECO:0000313" key="5">
    <source>
        <dbReference type="Proteomes" id="UP000187209"/>
    </source>
</evidence>
<dbReference type="EMBL" id="MPUH01000635">
    <property type="protein sequence ID" value="OMJ76369.1"/>
    <property type="molecule type" value="Genomic_DNA"/>
</dbReference>
<dbReference type="Pfam" id="PF08241">
    <property type="entry name" value="Methyltransf_11"/>
    <property type="match status" value="1"/>
</dbReference>
<keyword evidence="2" id="KW-0808">Transferase</keyword>
<dbReference type="GO" id="GO:0032981">
    <property type="term" value="P:mitochondrial respiratory chain complex I assembly"/>
    <property type="evidence" value="ECO:0007669"/>
    <property type="project" value="TreeGrafter"/>
</dbReference>
<dbReference type="Gene3D" id="3.40.50.150">
    <property type="entry name" value="Vaccinia Virus protein VP39"/>
    <property type="match status" value="1"/>
</dbReference>
<dbReference type="SUPFAM" id="SSF53335">
    <property type="entry name" value="S-adenosyl-L-methionine-dependent methyltransferases"/>
    <property type="match status" value="1"/>
</dbReference>
<dbReference type="AlphaFoldDB" id="A0A1R2BI03"/>
<keyword evidence="1" id="KW-0489">Methyltransferase</keyword>
<dbReference type="GO" id="GO:0032259">
    <property type="term" value="P:methylation"/>
    <property type="evidence" value="ECO:0007669"/>
    <property type="project" value="UniProtKB-KW"/>
</dbReference>
<dbReference type="InterPro" id="IPR013216">
    <property type="entry name" value="Methyltransf_11"/>
</dbReference>
<dbReference type="InterPro" id="IPR050602">
    <property type="entry name" value="Malonyl-ACP_OMT"/>
</dbReference>
<protein>
    <recommendedName>
        <fullName evidence="3">Methyltransferase type 11 domain-containing protein</fullName>
    </recommendedName>
</protein>
<name>A0A1R2BI03_9CILI</name>
<feature type="domain" description="Methyltransferase type 11" evidence="3">
    <location>
        <begin position="71"/>
        <end position="150"/>
    </location>
</feature>
<dbReference type="InterPro" id="IPR029063">
    <property type="entry name" value="SAM-dependent_MTases_sf"/>
</dbReference>
<reference evidence="4 5" key="1">
    <citation type="submission" date="2016-11" db="EMBL/GenBank/DDBJ databases">
        <title>The macronuclear genome of Stentor coeruleus: a giant cell with tiny introns.</title>
        <authorList>
            <person name="Slabodnick M."/>
            <person name="Ruby J.G."/>
            <person name="Reiff S.B."/>
            <person name="Swart E.C."/>
            <person name="Gosai S."/>
            <person name="Prabakaran S."/>
            <person name="Witkowska E."/>
            <person name="Larue G.E."/>
            <person name="Fisher S."/>
            <person name="Freeman R.M."/>
            <person name="Gunawardena J."/>
            <person name="Chu W."/>
            <person name="Stover N.A."/>
            <person name="Gregory B.D."/>
            <person name="Nowacki M."/>
            <person name="Derisi J."/>
            <person name="Roy S.W."/>
            <person name="Marshall W.F."/>
            <person name="Sood P."/>
        </authorList>
    </citation>
    <scope>NUCLEOTIDE SEQUENCE [LARGE SCALE GENOMIC DNA]</scope>
    <source>
        <strain evidence="4">WM001</strain>
    </source>
</reference>
<sequence length="331" mass="37398">MNIFDRALKSIQRNRIVNNLDYAEIYYYELGIKSLVDRLQSISNKKYASGCFIGPLAHKFVDKINSKNFLGLKNLTIIDNSKKSLDLSMSLIPKNSQIKVTSLYMDDENWGFPENYFDLVVNNLQMHWLNKVHPTAEKWLGSLRPDGTLIGTTLGGDTLQELRISLALAEQERESGVSTHVSPMLHVADVGQILTRLNYKLVTINADSNTLFFDDSFSLMNFLQNIGEGNSALGSRPMLSKETFIAADAIYRVLFSEKSGDFLGKIPATFELVHYIGWKDHPSQQKPLKPGTKGVDIRTLAEEIDDSDMEQFEITENDIEVEVKKIITPKK</sequence>
<evidence type="ECO:0000313" key="4">
    <source>
        <dbReference type="EMBL" id="OMJ76369.1"/>
    </source>
</evidence>
<evidence type="ECO:0000256" key="1">
    <source>
        <dbReference type="ARBA" id="ARBA00022603"/>
    </source>
</evidence>
<evidence type="ECO:0000256" key="2">
    <source>
        <dbReference type="ARBA" id="ARBA00022679"/>
    </source>
</evidence>
<dbReference type="PANTHER" id="PTHR13090">
    <property type="entry name" value="ARGININE-HYDROXYLASE NDUFAF5, MITOCHONDRIAL"/>
    <property type="match status" value="1"/>
</dbReference>
<accession>A0A1R2BI03</accession>
<dbReference type="Proteomes" id="UP000187209">
    <property type="component" value="Unassembled WGS sequence"/>
</dbReference>
<gene>
    <name evidence="4" type="ORF">SteCoe_24269</name>
</gene>
<comment type="caution">
    <text evidence="4">The sequence shown here is derived from an EMBL/GenBank/DDBJ whole genome shotgun (WGS) entry which is preliminary data.</text>
</comment>
<dbReference type="GO" id="GO:0008757">
    <property type="term" value="F:S-adenosylmethionine-dependent methyltransferase activity"/>
    <property type="evidence" value="ECO:0007669"/>
    <property type="project" value="InterPro"/>
</dbReference>
<organism evidence="4 5">
    <name type="scientific">Stentor coeruleus</name>
    <dbReference type="NCBI Taxonomy" id="5963"/>
    <lineage>
        <taxon>Eukaryota</taxon>
        <taxon>Sar</taxon>
        <taxon>Alveolata</taxon>
        <taxon>Ciliophora</taxon>
        <taxon>Postciliodesmatophora</taxon>
        <taxon>Heterotrichea</taxon>
        <taxon>Heterotrichida</taxon>
        <taxon>Stentoridae</taxon>
        <taxon>Stentor</taxon>
    </lineage>
</organism>
<dbReference type="OrthoDB" id="16816at2759"/>
<proteinExistence type="predicted"/>
<keyword evidence="5" id="KW-1185">Reference proteome</keyword>
<dbReference type="GO" id="GO:0005739">
    <property type="term" value="C:mitochondrion"/>
    <property type="evidence" value="ECO:0007669"/>
    <property type="project" value="TreeGrafter"/>
</dbReference>
<dbReference type="PANTHER" id="PTHR13090:SF1">
    <property type="entry name" value="ARGININE-HYDROXYLASE NDUFAF5, MITOCHONDRIAL"/>
    <property type="match status" value="1"/>
</dbReference>